<keyword evidence="5" id="KW-0732">Signal</keyword>
<evidence type="ECO:0000256" key="4">
    <source>
        <dbReference type="RuleBase" id="RU003718"/>
    </source>
</evidence>
<feature type="chain" id="PRO_5043110033" description="UDP-glucuronosyltransferase" evidence="5">
    <location>
        <begin position="19"/>
        <end position="533"/>
    </location>
</feature>
<dbReference type="CDD" id="cd03784">
    <property type="entry name" value="GT1_Gtf-like"/>
    <property type="match status" value="1"/>
</dbReference>
<gene>
    <name evidence="6" type="ORF">MNOR_LOCUS3686</name>
</gene>
<dbReference type="EMBL" id="CAXKWB010001286">
    <property type="protein sequence ID" value="CAL4063864.1"/>
    <property type="molecule type" value="Genomic_DNA"/>
</dbReference>
<name>A0AAV2PU62_MEGNR</name>
<comment type="caution">
    <text evidence="6">The sequence shown here is derived from an EMBL/GenBank/DDBJ whole genome shotgun (WGS) entry which is preliminary data.</text>
</comment>
<evidence type="ECO:0000256" key="5">
    <source>
        <dbReference type="RuleBase" id="RU362059"/>
    </source>
</evidence>
<dbReference type="EC" id="2.4.1.17" evidence="5"/>
<evidence type="ECO:0000313" key="7">
    <source>
        <dbReference type="Proteomes" id="UP001497623"/>
    </source>
</evidence>
<feature type="transmembrane region" description="Helical" evidence="5">
    <location>
        <begin position="480"/>
        <end position="504"/>
    </location>
</feature>
<dbReference type="PANTHER" id="PTHR48043:SF27">
    <property type="entry name" value="UDP-GLUCURONOSYLTRANSFERASE"/>
    <property type="match status" value="1"/>
</dbReference>
<proteinExistence type="inferred from homology"/>
<dbReference type="AlphaFoldDB" id="A0AAV2PU62"/>
<accession>A0AAV2PU62</accession>
<organism evidence="6 7">
    <name type="scientific">Meganyctiphanes norvegica</name>
    <name type="common">Northern krill</name>
    <name type="synonym">Thysanopoda norvegica</name>
    <dbReference type="NCBI Taxonomy" id="48144"/>
    <lineage>
        <taxon>Eukaryota</taxon>
        <taxon>Metazoa</taxon>
        <taxon>Ecdysozoa</taxon>
        <taxon>Arthropoda</taxon>
        <taxon>Crustacea</taxon>
        <taxon>Multicrustacea</taxon>
        <taxon>Malacostraca</taxon>
        <taxon>Eumalacostraca</taxon>
        <taxon>Eucarida</taxon>
        <taxon>Euphausiacea</taxon>
        <taxon>Euphausiidae</taxon>
        <taxon>Meganyctiphanes</taxon>
    </lineage>
</organism>
<reference evidence="6 7" key="1">
    <citation type="submission" date="2024-05" db="EMBL/GenBank/DDBJ databases">
        <authorList>
            <person name="Wallberg A."/>
        </authorList>
    </citation>
    <scope>NUCLEOTIDE SEQUENCE [LARGE SCALE GENOMIC DNA]</scope>
</reference>
<dbReference type="GO" id="GO:0016020">
    <property type="term" value="C:membrane"/>
    <property type="evidence" value="ECO:0007669"/>
    <property type="project" value="UniProtKB-SubCell"/>
</dbReference>
<keyword evidence="5" id="KW-1133">Transmembrane helix</keyword>
<dbReference type="Pfam" id="PF00201">
    <property type="entry name" value="UDPGT"/>
    <property type="match status" value="1"/>
</dbReference>
<dbReference type="GO" id="GO:0015020">
    <property type="term" value="F:glucuronosyltransferase activity"/>
    <property type="evidence" value="ECO:0007669"/>
    <property type="project" value="UniProtKB-EC"/>
</dbReference>
<evidence type="ECO:0000256" key="1">
    <source>
        <dbReference type="ARBA" id="ARBA00009995"/>
    </source>
</evidence>
<evidence type="ECO:0000256" key="3">
    <source>
        <dbReference type="ARBA" id="ARBA00022679"/>
    </source>
</evidence>
<dbReference type="Proteomes" id="UP001497623">
    <property type="component" value="Unassembled WGS sequence"/>
</dbReference>
<protein>
    <recommendedName>
        <fullName evidence="5">UDP-glucuronosyltransferase</fullName>
        <ecNumber evidence="5">2.4.1.17</ecNumber>
    </recommendedName>
</protein>
<comment type="similarity">
    <text evidence="1 4">Belongs to the UDP-glycosyltransferase family.</text>
</comment>
<dbReference type="PANTHER" id="PTHR48043">
    <property type="entry name" value="EG:EG0003.4 PROTEIN-RELATED"/>
    <property type="match status" value="1"/>
</dbReference>
<feature type="signal peptide" evidence="5">
    <location>
        <begin position="1"/>
        <end position="18"/>
    </location>
</feature>
<keyword evidence="2 4" id="KW-0328">Glycosyltransferase</keyword>
<keyword evidence="5" id="KW-0472">Membrane</keyword>
<evidence type="ECO:0000313" key="6">
    <source>
        <dbReference type="EMBL" id="CAL4063864.1"/>
    </source>
</evidence>
<dbReference type="InterPro" id="IPR002213">
    <property type="entry name" value="UDP_glucos_trans"/>
</dbReference>
<dbReference type="FunFam" id="3.40.50.2000:FF:000050">
    <property type="entry name" value="UDP-glucuronosyltransferase"/>
    <property type="match status" value="1"/>
</dbReference>
<evidence type="ECO:0000256" key="2">
    <source>
        <dbReference type="ARBA" id="ARBA00022676"/>
    </source>
</evidence>
<dbReference type="InterPro" id="IPR035595">
    <property type="entry name" value="UDP_glycos_trans_CS"/>
</dbReference>
<comment type="catalytic activity">
    <reaction evidence="5">
        <text>glucuronate acceptor + UDP-alpha-D-glucuronate = acceptor beta-D-glucuronoside + UDP + H(+)</text>
        <dbReference type="Rhea" id="RHEA:21032"/>
        <dbReference type="ChEBI" id="CHEBI:15378"/>
        <dbReference type="ChEBI" id="CHEBI:58052"/>
        <dbReference type="ChEBI" id="CHEBI:58223"/>
        <dbReference type="ChEBI" id="CHEBI:132367"/>
        <dbReference type="ChEBI" id="CHEBI:132368"/>
        <dbReference type="EC" id="2.4.1.17"/>
    </reaction>
</comment>
<sequence length="533" mass="59705">MKLLGVTLLVATCAVVESSRVLMVLPLGSRSHKNIMTPLASELGKRGHQVTVASLHEGPVNSTSLSYTDLAATQAWDTVRKVTGDYNVFKMRAQAGGGDKVNSAVMRKVLKHLPEYCDAFLRDPALQSAWVNKPDLILLPAFMNECGLALVYKFKVPFIYVTTSGLTPWTADLLGNPENPAYIPNQYLSYGSHMTLWQRTVNTLVRIVSPYLRERLVLNKLEGVVQQWLGNKSVSLSQVEKDVSLVLVNSHHSLGVGRPLMPNVVEVGAMHCRPAKPLQDKQLKNFLDKSTTPVIYFSLGSSIRSEQMPEEIKAILVRAFARLPYRVVWKLEGKRLPGLTSNVLTREWLPQQDILGHKNVKAFMTHGGLLSLQESVYHGVPMVGMPLMSDQHLNVRQAVTLGLALELTPETMTEDQLVQVLTDIVENPKYRDNVEERSMILADQETSPLDRAVYWSEYVLRHKGAKHLRSEAASMPMHQYLLLDVMAVITLSIVAILMTVYFIMKKITHIAMAYFKRTASHMLAMTLMHEKSN</sequence>
<keyword evidence="7" id="KW-1185">Reference proteome</keyword>
<comment type="subcellular location">
    <subcellularLocation>
        <location evidence="5">Membrane</location>
        <topology evidence="5">Single-pass membrane protein</topology>
    </subcellularLocation>
</comment>
<dbReference type="InterPro" id="IPR050271">
    <property type="entry name" value="UDP-glycosyltransferase"/>
</dbReference>
<keyword evidence="3 4" id="KW-0808">Transferase</keyword>
<dbReference type="SUPFAM" id="SSF53756">
    <property type="entry name" value="UDP-Glycosyltransferase/glycogen phosphorylase"/>
    <property type="match status" value="1"/>
</dbReference>
<dbReference type="PROSITE" id="PS00375">
    <property type="entry name" value="UDPGT"/>
    <property type="match status" value="1"/>
</dbReference>
<dbReference type="Gene3D" id="3.40.50.2000">
    <property type="entry name" value="Glycogen Phosphorylase B"/>
    <property type="match status" value="2"/>
</dbReference>
<keyword evidence="5" id="KW-0812">Transmembrane</keyword>